<evidence type="ECO:0008006" key="3">
    <source>
        <dbReference type="Google" id="ProtNLM"/>
    </source>
</evidence>
<sequence length="312" mass="35812">MPSLRRVNLMPEVESIVVHSSPSDKEGVEFARGKVAYVVPKGFSVVDESTTKLAAYPYHQLLITSLRQSEDGQDHYLVGYWNYKAVEAKERLTRKDSKSVPILNRLARDEIVLTDHKAAVHIETVLDIMPDPMVHLNDTLPTHYNTFRGQDCRWVYRYYLQGSQSARPTLRQITGGDPRNPKLTDDITRCTQCRLNYSPNFDKQIFCARCKLWFHLGCVKLYPGVQDRWLEGDSLKDNISRAPIVRGNHWSPEDVEASRHLWMLFSSGQAVMKAKNGVFDVNFLDFNENSVAQRLSALKLGYYECPRCENLI</sequence>
<organism evidence="1 2">
    <name type="scientific">Coprinopsis marcescibilis</name>
    <name type="common">Agaric fungus</name>
    <name type="synonym">Psathyrella marcescibilis</name>
    <dbReference type="NCBI Taxonomy" id="230819"/>
    <lineage>
        <taxon>Eukaryota</taxon>
        <taxon>Fungi</taxon>
        <taxon>Dikarya</taxon>
        <taxon>Basidiomycota</taxon>
        <taxon>Agaricomycotina</taxon>
        <taxon>Agaricomycetes</taxon>
        <taxon>Agaricomycetidae</taxon>
        <taxon>Agaricales</taxon>
        <taxon>Agaricineae</taxon>
        <taxon>Psathyrellaceae</taxon>
        <taxon>Coprinopsis</taxon>
    </lineage>
</organism>
<dbReference type="InterPro" id="IPR013083">
    <property type="entry name" value="Znf_RING/FYVE/PHD"/>
</dbReference>
<name>A0A5C3KNW8_COPMA</name>
<dbReference type="InterPro" id="IPR011011">
    <property type="entry name" value="Znf_FYVE_PHD"/>
</dbReference>
<dbReference type="Proteomes" id="UP000307440">
    <property type="component" value="Unassembled WGS sequence"/>
</dbReference>
<dbReference type="Gene3D" id="3.30.40.10">
    <property type="entry name" value="Zinc/RING finger domain, C3HC4 (zinc finger)"/>
    <property type="match status" value="1"/>
</dbReference>
<protein>
    <recommendedName>
        <fullName evidence="3">BAH domain-containing protein</fullName>
    </recommendedName>
</protein>
<keyword evidence="2" id="KW-1185">Reference proteome</keyword>
<evidence type="ECO:0000313" key="1">
    <source>
        <dbReference type="EMBL" id="TFK22211.1"/>
    </source>
</evidence>
<accession>A0A5C3KNW8</accession>
<evidence type="ECO:0000313" key="2">
    <source>
        <dbReference type="Proteomes" id="UP000307440"/>
    </source>
</evidence>
<dbReference type="AlphaFoldDB" id="A0A5C3KNW8"/>
<reference evidence="1 2" key="1">
    <citation type="journal article" date="2019" name="Nat. Ecol. Evol.">
        <title>Megaphylogeny resolves global patterns of mushroom evolution.</title>
        <authorList>
            <person name="Varga T."/>
            <person name="Krizsan K."/>
            <person name="Foldi C."/>
            <person name="Dima B."/>
            <person name="Sanchez-Garcia M."/>
            <person name="Sanchez-Ramirez S."/>
            <person name="Szollosi G.J."/>
            <person name="Szarkandi J.G."/>
            <person name="Papp V."/>
            <person name="Albert L."/>
            <person name="Andreopoulos W."/>
            <person name="Angelini C."/>
            <person name="Antonin V."/>
            <person name="Barry K.W."/>
            <person name="Bougher N.L."/>
            <person name="Buchanan P."/>
            <person name="Buyck B."/>
            <person name="Bense V."/>
            <person name="Catcheside P."/>
            <person name="Chovatia M."/>
            <person name="Cooper J."/>
            <person name="Damon W."/>
            <person name="Desjardin D."/>
            <person name="Finy P."/>
            <person name="Geml J."/>
            <person name="Haridas S."/>
            <person name="Hughes K."/>
            <person name="Justo A."/>
            <person name="Karasinski D."/>
            <person name="Kautmanova I."/>
            <person name="Kiss B."/>
            <person name="Kocsube S."/>
            <person name="Kotiranta H."/>
            <person name="LaButti K.M."/>
            <person name="Lechner B.E."/>
            <person name="Liimatainen K."/>
            <person name="Lipzen A."/>
            <person name="Lukacs Z."/>
            <person name="Mihaltcheva S."/>
            <person name="Morgado L.N."/>
            <person name="Niskanen T."/>
            <person name="Noordeloos M.E."/>
            <person name="Ohm R.A."/>
            <person name="Ortiz-Santana B."/>
            <person name="Ovrebo C."/>
            <person name="Racz N."/>
            <person name="Riley R."/>
            <person name="Savchenko A."/>
            <person name="Shiryaev A."/>
            <person name="Soop K."/>
            <person name="Spirin V."/>
            <person name="Szebenyi C."/>
            <person name="Tomsovsky M."/>
            <person name="Tulloss R.E."/>
            <person name="Uehling J."/>
            <person name="Grigoriev I.V."/>
            <person name="Vagvolgyi C."/>
            <person name="Papp T."/>
            <person name="Martin F.M."/>
            <person name="Miettinen O."/>
            <person name="Hibbett D.S."/>
            <person name="Nagy L.G."/>
        </authorList>
    </citation>
    <scope>NUCLEOTIDE SEQUENCE [LARGE SCALE GENOMIC DNA]</scope>
    <source>
        <strain evidence="1 2">CBS 121175</strain>
    </source>
</reference>
<dbReference type="EMBL" id="ML210246">
    <property type="protein sequence ID" value="TFK22211.1"/>
    <property type="molecule type" value="Genomic_DNA"/>
</dbReference>
<dbReference type="SUPFAM" id="SSF57903">
    <property type="entry name" value="FYVE/PHD zinc finger"/>
    <property type="match status" value="1"/>
</dbReference>
<proteinExistence type="predicted"/>
<gene>
    <name evidence="1" type="ORF">FA15DRAFT_671757</name>
</gene>